<dbReference type="Proteomes" id="UP000242167">
    <property type="component" value="Nucleomorph 2"/>
</dbReference>
<keyword evidence="4" id="KW-0347">Helicase</keyword>
<protein>
    <submittedName>
        <fullName evidence="9">Sen1 protein</fullName>
    </submittedName>
</protein>
<dbReference type="InterPro" id="IPR041679">
    <property type="entry name" value="DNA2/NAM7-like_C"/>
</dbReference>
<evidence type="ECO:0000259" key="7">
    <source>
        <dbReference type="Pfam" id="PF13086"/>
    </source>
</evidence>
<keyword evidence="6" id="KW-0472">Membrane</keyword>
<dbReference type="GO" id="GO:0005694">
    <property type="term" value="C:chromosome"/>
    <property type="evidence" value="ECO:0007669"/>
    <property type="project" value="UniProtKB-ARBA"/>
</dbReference>
<dbReference type="Gene3D" id="3.40.50.300">
    <property type="entry name" value="P-loop containing nucleotide triphosphate hydrolases"/>
    <property type="match status" value="2"/>
</dbReference>
<gene>
    <name evidence="9" type="primary">sen1</name>
</gene>
<dbReference type="SUPFAM" id="SSF52540">
    <property type="entry name" value="P-loop containing nucleoside triphosphate hydrolases"/>
    <property type="match status" value="1"/>
</dbReference>
<comment type="subcellular location">
    <subcellularLocation>
        <location evidence="1">Plastid</location>
        <location evidence="1">Chloroplast</location>
    </subcellularLocation>
</comment>
<dbReference type="InterPro" id="IPR041677">
    <property type="entry name" value="DNA2/NAM7_AAA_11"/>
</dbReference>
<evidence type="ECO:0000256" key="6">
    <source>
        <dbReference type="SAM" id="Phobius"/>
    </source>
</evidence>
<dbReference type="GO" id="GO:0009507">
    <property type="term" value="C:chloroplast"/>
    <property type="evidence" value="ECO:0007669"/>
    <property type="project" value="UniProtKB-SubCell"/>
</dbReference>
<reference evidence="9 10" key="1">
    <citation type="journal article" date="2001" name="Nature">
        <title>The highly reduced genome of an enslaved algal nucleus.</title>
        <authorList>
            <person name="Douglas S."/>
            <person name="Zauner S."/>
            <person name="Fraunholz M."/>
            <person name="Beaton M."/>
            <person name="Penny S."/>
            <person name="Deng L."/>
            <person name="Wu X."/>
            <person name="Reith M."/>
            <person name="Cavalier-Smith T."/>
            <person name="Maier U."/>
        </authorList>
    </citation>
    <scope>NUCLEOTIDE SEQUENCE [LARGE SCALE GENOMIC DNA]</scope>
</reference>
<keyword evidence="6" id="KW-1133">Transmembrane helix</keyword>
<dbReference type="GO" id="GO:0016787">
    <property type="term" value="F:hydrolase activity"/>
    <property type="evidence" value="ECO:0007669"/>
    <property type="project" value="UniProtKB-KW"/>
</dbReference>
<dbReference type="CDD" id="cd18042">
    <property type="entry name" value="DEXXQc_SETX"/>
    <property type="match status" value="1"/>
</dbReference>
<evidence type="ECO:0000256" key="3">
    <source>
        <dbReference type="ARBA" id="ARBA00022801"/>
    </source>
</evidence>
<evidence type="ECO:0000256" key="2">
    <source>
        <dbReference type="ARBA" id="ARBA00022741"/>
    </source>
</evidence>
<dbReference type="Pfam" id="PF13087">
    <property type="entry name" value="AAA_12"/>
    <property type="match status" value="1"/>
</dbReference>
<dbReference type="InterPro" id="IPR047187">
    <property type="entry name" value="SF1_C_Upf1"/>
</dbReference>
<keyword evidence="3" id="KW-0378">Hydrolase</keyword>
<dbReference type="GO" id="GO:0004386">
    <property type="term" value="F:helicase activity"/>
    <property type="evidence" value="ECO:0007669"/>
    <property type="project" value="UniProtKB-KW"/>
</dbReference>
<name>Q9AVZ7_GUITH</name>
<dbReference type="FunFam" id="3.40.50.300:FF:000326">
    <property type="entry name" value="P-loop containing nucleoside triphosphate hydrolase"/>
    <property type="match status" value="1"/>
</dbReference>
<dbReference type="InterPro" id="IPR027417">
    <property type="entry name" value="P-loop_NTPase"/>
</dbReference>
<evidence type="ECO:0000313" key="10">
    <source>
        <dbReference type="Proteomes" id="UP000242167"/>
    </source>
</evidence>
<evidence type="ECO:0000256" key="1">
    <source>
        <dbReference type="ARBA" id="ARBA00004229"/>
    </source>
</evidence>
<feature type="domain" description="DNA2/NAM7 helicase-like C-terminal" evidence="8">
    <location>
        <begin position="433"/>
        <end position="624"/>
    </location>
</feature>
<evidence type="ECO:0000313" key="9">
    <source>
        <dbReference type="EMBL" id="CAC27074.1"/>
    </source>
</evidence>
<dbReference type="InterPro" id="IPR045055">
    <property type="entry name" value="DNA2/NAM7-like"/>
</dbReference>
<evidence type="ECO:0000256" key="4">
    <source>
        <dbReference type="ARBA" id="ARBA00022806"/>
    </source>
</evidence>
<dbReference type="GeneID" id="857522"/>
<feature type="domain" description="DNA2/NAM7 helicase helicase" evidence="7">
    <location>
        <begin position="353"/>
        <end position="426"/>
    </location>
</feature>
<accession>Q9AVZ7</accession>
<dbReference type="CDD" id="cd18808">
    <property type="entry name" value="SF1_C_Upf1"/>
    <property type="match status" value="1"/>
</dbReference>
<keyword evidence="5" id="KW-0067">ATP-binding</keyword>
<dbReference type="Pfam" id="PF13086">
    <property type="entry name" value="AAA_11"/>
    <property type="match status" value="2"/>
</dbReference>
<dbReference type="PANTHER" id="PTHR10887:SF495">
    <property type="entry name" value="HELICASE SENATAXIN ISOFORM X1-RELATED"/>
    <property type="match status" value="1"/>
</dbReference>
<dbReference type="PANTHER" id="PTHR10887">
    <property type="entry name" value="DNA2/NAM7 HELICASE FAMILY"/>
    <property type="match status" value="1"/>
</dbReference>
<organism evidence="9 10">
    <name type="scientific">Guillardia theta</name>
    <name type="common">Cryptophyte</name>
    <name type="synonym">Cryptomonas phi</name>
    <dbReference type="NCBI Taxonomy" id="55529"/>
    <lineage>
        <taxon>Eukaryota</taxon>
        <taxon>Cryptophyceae</taxon>
        <taxon>Pyrenomonadales</taxon>
        <taxon>Geminigeraceae</taxon>
        <taxon>Guillardia</taxon>
    </lineage>
</organism>
<sequence length="692" mass="81813">MESFKNEILGWNFFYSKTNEFLYRLFFVPIVFATFFHFKYCFEPLYFEELRYQINKNIKENFVTDLKIDGIIRSTKIKFDKLFVKIKIKTKSIDKVKNTIGNFFILTIKNDNIIAKKHFFTFFGKVVNIKKKKLIIMEINPIFFLRINKKDKIILFLSRYFSKISLVLKEFETIRKFNYLYNPIRTILMNPVNESIILRNSFFDECIDRHYNLHFNKNQLSCIKDFQNNHITLIQGPPGTGKTRTILGILAILFEEKKKYGIKLKISVDKKKQNDQVIICAPSNAAIDENLSRMLFGIPYLYQNNLNNPRLLRLGPNYNKYLDHISFETLSLIKLSDIDFENKFKFSNFNIINLKRSIINTGSLIFTTLACSNYHLINNLTSKQYLIIDEAAQSIELSSLIPIKKYTHRIILVGDIHQLPATVFSKSAIAFGYNRSLLKRFQLNRYPTLFLGIQYRMHPQISSFPARKFYKNNLKDSWKVSKISNFHQLRCFSPLIFFDIIDGVENYHTDNHFSWCNLDEIRFINLYFRSIICLISNLNELTIGFISGYSGQIEEMRDILSNSKIKLNEQISTIDSFQGKEKDILFFSCVRSKIERGIGFLADGRRINVAFTRAKLGFWIFGNSFSLRKDSNWNETVFDFKIRNNYFVSRKPYERSNRRVIYWDILDHENYTFDGEVEFTNTKILIESLFEN</sequence>
<dbReference type="AlphaFoldDB" id="Q9AVZ7"/>
<dbReference type="GO" id="GO:0005524">
    <property type="term" value="F:ATP binding"/>
    <property type="evidence" value="ECO:0007669"/>
    <property type="project" value="UniProtKB-KW"/>
</dbReference>
<dbReference type="GO" id="GO:0000428">
    <property type="term" value="C:DNA-directed RNA polymerase complex"/>
    <property type="evidence" value="ECO:0007669"/>
    <property type="project" value="UniProtKB-KW"/>
</dbReference>
<dbReference type="EMBL" id="AJ010592">
    <property type="protein sequence ID" value="CAC27074.1"/>
    <property type="molecule type" value="Genomic_DNA"/>
</dbReference>
<feature type="domain" description="DNA2/NAM7 helicase helicase" evidence="7">
    <location>
        <begin position="214"/>
        <end position="318"/>
    </location>
</feature>
<proteinExistence type="predicted"/>
<dbReference type="PIR" id="E90113">
    <property type="entry name" value="E90113"/>
</dbReference>
<keyword evidence="6" id="KW-0812">Transmembrane</keyword>
<feature type="transmembrane region" description="Helical" evidence="6">
    <location>
        <begin position="21"/>
        <end position="38"/>
    </location>
</feature>
<dbReference type="RefSeq" id="XP_001713290.1">
    <property type="nucleotide sequence ID" value="XM_001713238.1"/>
</dbReference>
<evidence type="ECO:0000256" key="5">
    <source>
        <dbReference type="ARBA" id="ARBA00022840"/>
    </source>
</evidence>
<evidence type="ECO:0000259" key="8">
    <source>
        <dbReference type="Pfam" id="PF13087"/>
    </source>
</evidence>
<keyword evidence="2" id="KW-0547">Nucleotide-binding</keyword>